<name>A0A1H7QEK0_9GAMM</name>
<evidence type="ECO:0000259" key="4">
    <source>
        <dbReference type="PROSITE" id="PS51332"/>
    </source>
</evidence>
<keyword evidence="7" id="KW-1185">Reference proteome</keyword>
<dbReference type="InterPro" id="IPR036724">
    <property type="entry name" value="Cobalamin-bd_sf"/>
</dbReference>
<dbReference type="SUPFAM" id="SSF47644">
    <property type="entry name" value="Methionine synthase domain"/>
    <property type="match status" value="1"/>
</dbReference>
<dbReference type="Gene3D" id="1.10.1240.10">
    <property type="entry name" value="Methionine synthase domain"/>
    <property type="match status" value="1"/>
</dbReference>
<feature type="domain" description="B12-binding N-terminal" evidence="5">
    <location>
        <begin position="151"/>
        <end position="245"/>
    </location>
</feature>
<dbReference type="InterPro" id="IPR009050">
    <property type="entry name" value="Globin-like_sf"/>
</dbReference>
<protein>
    <submittedName>
        <fullName evidence="6">Methanogenic corrinoid protein MtbC1</fullName>
    </submittedName>
</protein>
<sequence>MSRVIPSPTVDFTHQNHRFRLDAEGVQQFEHHREELIRFSSHRITARFPEFYADGGAFGSDRCREELTFLLEFIRPALVFGIHEPLEDCLQWLSSLLLRRGLSTGVVFHALQEMEGCLSRYLCADNRARMSELFAHAARVLENANTSGVVEAPKVTVDPVADQVMQALIAGDRRTATALLEEAMDRGDTLIEAEHELLQPALYEVGKEWHANRLTVAEEHLASSIAQDVMAQLLLSRPSSTSNGMRSLFAAPPGNRHVIGLRMIADAFEMSGWSVQFLGADVPRNSLLGQVRRFDPHLVGLTVSLPRHLWAVRELIEEIRQHQVGLQPLILVGGNLINRVPSLAMVIGADLWAANARDALKLVGDVQVWGAEHRS</sequence>
<accession>A0A1H7QEK0</accession>
<dbReference type="SMART" id="SM01018">
    <property type="entry name" value="B12-binding_2"/>
    <property type="match status" value="1"/>
</dbReference>
<dbReference type="Proteomes" id="UP000199256">
    <property type="component" value="Unassembled WGS sequence"/>
</dbReference>
<dbReference type="AlphaFoldDB" id="A0A1H7QEK0"/>
<dbReference type="Gene3D" id="1.10.490.20">
    <property type="entry name" value="Phycocyanins"/>
    <property type="match status" value="1"/>
</dbReference>
<evidence type="ECO:0000259" key="5">
    <source>
        <dbReference type="PROSITE" id="PS51337"/>
    </source>
</evidence>
<dbReference type="InterPro" id="IPR038719">
    <property type="entry name" value="Phycobilisome_asu/bsu_sf"/>
</dbReference>
<evidence type="ECO:0000256" key="3">
    <source>
        <dbReference type="ARBA" id="ARBA00023307"/>
    </source>
</evidence>
<dbReference type="Pfam" id="PF02607">
    <property type="entry name" value="B12-binding_2"/>
    <property type="match status" value="1"/>
</dbReference>
<dbReference type="OrthoDB" id="5756833at2"/>
<keyword evidence="2" id="KW-0157">Chromophore</keyword>
<dbReference type="SUPFAM" id="SSF52242">
    <property type="entry name" value="Cobalamin (vitamin B12)-binding domain"/>
    <property type="match status" value="1"/>
</dbReference>
<dbReference type="Pfam" id="PF02310">
    <property type="entry name" value="B12-binding"/>
    <property type="match status" value="1"/>
</dbReference>
<dbReference type="GO" id="GO:0046872">
    <property type="term" value="F:metal ion binding"/>
    <property type="evidence" value="ECO:0007669"/>
    <property type="project" value="InterPro"/>
</dbReference>
<dbReference type="PROSITE" id="PS51337">
    <property type="entry name" value="B12_BINDING_NTER"/>
    <property type="match status" value="1"/>
</dbReference>
<dbReference type="Gene3D" id="3.40.50.280">
    <property type="entry name" value="Cobalamin-binding domain"/>
    <property type="match status" value="1"/>
</dbReference>
<dbReference type="STRING" id="1396821.SAMN05444515_11723"/>
<comment type="similarity">
    <text evidence="1">Belongs to the phycobiliprotein family.</text>
</comment>
<gene>
    <name evidence="6" type="ORF">SAMN05444515_11723</name>
</gene>
<reference evidence="7" key="1">
    <citation type="submission" date="2016-10" db="EMBL/GenBank/DDBJ databases">
        <authorList>
            <person name="Varghese N."/>
            <person name="Submissions S."/>
        </authorList>
    </citation>
    <scope>NUCLEOTIDE SEQUENCE [LARGE SCALE GENOMIC DNA]</scope>
    <source>
        <strain evidence="7">DSM 241</strain>
    </source>
</reference>
<organism evidence="6 7">
    <name type="scientific">Ectothiorhodospira marina</name>
    <dbReference type="NCBI Taxonomy" id="1396821"/>
    <lineage>
        <taxon>Bacteria</taxon>
        <taxon>Pseudomonadati</taxon>
        <taxon>Pseudomonadota</taxon>
        <taxon>Gammaproteobacteria</taxon>
        <taxon>Chromatiales</taxon>
        <taxon>Ectothiorhodospiraceae</taxon>
        <taxon>Ectothiorhodospira</taxon>
    </lineage>
</organism>
<dbReference type="EMBL" id="FOAA01000017">
    <property type="protein sequence ID" value="SEL45935.1"/>
    <property type="molecule type" value="Genomic_DNA"/>
</dbReference>
<dbReference type="GO" id="GO:0031419">
    <property type="term" value="F:cobalamin binding"/>
    <property type="evidence" value="ECO:0007669"/>
    <property type="project" value="InterPro"/>
</dbReference>
<evidence type="ECO:0000313" key="6">
    <source>
        <dbReference type="EMBL" id="SEL45935.1"/>
    </source>
</evidence>
<dbReference type="InterPro" id="IPR036594">
    <property type="entry name" value="Meth_synthase_dom"/>
</dbReference>
<evidence type="ECO:0000313" key="7">
    <source>
        <dbReference type="Proteomes" id="UP000199256"/>
    </source>
</evidence>
<feature type="domain" description="B12-binding" evidence="4">
    <location>
        <begin position="244"/>
        <end position="375"/>
    </location>
</feature>
<dbReference type="SUPFAM" id="SSF46458">
    <property type="entry name" value="Globin-like"/>
    <property type="match status" value="1"/>
</dbReference>
<evidence type="ECO:0000256" key="1">
    <source>
        <dbReference type="ARBA" id="ARBA00008182"/>
    </source>
</evidence>
<proteinExistence type="inferred from homology"/>
<dbReference type="PROSITE" id="PS51332">
    <property type="entry name" value="B12_BINDING"/>
    <property type="match status" value="1"/>
</dbReference>
<evidence type="ECO:0000256" key="2">
    <source>
        <dbReference type="ARBA" id="ARBA00022991"/>
    </source>
</evidence>
<dbReference type="InterPro" id="IPR006158">
    <property type="entry name" value="Cobalamin-bd"/>
</dbReference>
<dbReference type="CDD" id="cd02065">
    <property type="entry name" value="B12-binding_like"/>
    <property type="match status" value="1"/>
</dbReference>
<dbReference type="InterPro" id="IPR003759">
    <property type="entry name" value="Cbl-bd_cap"/>
</dbReference>
<keyword evidence="3" id="KW-0089">Bile pigment</keyword>